<protein>
    <recommendedName>
        <fullName evidence="4 12">4-hydroxy-tetrahydrodipicolinate synthase</fullName>
        <shortName evidence="12">HTPA synthase</shortName>
        <ecNumber evidence="4 12">4.3.3.7</ecNumber>
    </recommendedName>
</protein>
<evidence type="ECO:0000256" key="9">
    <source>
        <dbReference type="ARBA" id="ARBA00023239"/>
    </source>
</evidence>
<dbReference type="PANTHER" id="PTHR12128">
    <property type="entry name" value="DIHYDRODIPICOLINATE SYNTHASE"/>
    <property type="match status" value="1"/>
</dbReference>
<proteinExistence type="inferred from homology"/>
<keyword evidence="17" id="KW-1185">Reference proteome</keyword>
<feature type="site" description="Part of a proton relay during catalysis" evidence="12">
    <location>
        <position position="46"/>
    </location>
</feature>
<dbReference type="Proteomes" id="UP000190395">
    <property type="component" value="Unassembled WGS sequence"/>
</dbReference>
<evidence type="ECO:0000313" key="16">
    <source>
        <dbReference type="EMBL" id="SJZ83207.1"/>
    </source>
</evidence>
<dbReference type="PRINTS" id="PR00146">
    <property type="entry name" value="DHPICSNTHASE"/>
</dbReference>
<keyword evidence="5 12" id="KW-0963">Cytoplasm</keyword>
<gene>
    <name evidence="12" type="primary">dapA</name>
    <name evidence="16" type="ORF">SAMN02745152_01345</name>
</gene>
<name>A0A1T4NVP1_9SPIR</name>
<evidence type="ECO:0000256" key="14">
    <source>
        <dbReference type="PIRSR" id="PIRSR001365-1"/>
    </source>
</evidence>
<comment type="similarity">
    <text evidence="3 12 13">Belongs to the DapA family.</text>
</comment>
<keyword evidence="6 12" id="KW-0028">Amino-acid biosynthesis</keyword>
<dbReference type="GO" id="GO:0005737">
    <property type="term" value="C:cytoplasm"/>
    <property type="evidence" value="ECO:0007669"/>
    <property type="project" value="UniProtKB-SubCell"/>
</dbReference>
<reference evidence="16 17" key="1">
    <citation type="submission" date="2017-02" db="EMBL/GenBank/DDBJ databases">
        <authorList>
            <person name="Peterson S.W."/>
        </authorList>
    </citation>
    <scope>NUCLEOTIDE SEQUENCE [LARGE SCALE GENOMIC DNA]</scope>
    <source>
        <strain evidence="16 17">ATCC BAA-909</strain>
    </source>
</reference>
<evidence type="ECO:0000313" key="17">
    <source>
        <dbReference type="Proteomes" id="UP000190395"/>
    </source>
</evidence>
<dbReference type="RefSeq" id="WP_078931089.1">
    <property type="nucleotide sequence ID" value="NZ_CAMCOW010000022.1"/>
</dbReference>
<feature type="active site" description="Proton donor/acceptor" evidence="12 14">
    <location>
        <position position="144"/>
    </location>
</feature>
<dbReference type="NCBIfam" id="TIGR00674">
    <property type="entry name" value="dapA"/>
    <property type="match status" value="1"/>
</dbReference>
<dbReference type="PIRSF" id="PIRSF001365">
    <property type="entry name" value="DHDPS"/>
    <property type="match status" value="1"/>
</dbReference>
<accession>A0A1T4NVP1</accession>
<evidence type="ECO:0000256" key="2">
    <source>
        <dbReference type="ARBA" id="ARBA00005120"/>
    </source>
</evidence>
<dbReference type="GO" id="GO:0019877">
    <property type="term" value="P:diaminopimelate biosynthetic process"/>
    <property type="evidence" value="ECO:0007669"/>
    <property type="project" value="UniProtKB-UniRule"/>
</dbReference>
<evidence type="ECO:0000256" key="8">
    <source>
        <dbReference type="ARBA" id="ARBA00023154"/>
    </source>
</evidence>
<keyword evidence="7 12" id="KW-0220">Diaminopimelate biosynthesis</keyword>
<dbReference type="STRING" id="225004.SAMN02745152_01345"/>
<dbReference type="CDD" id="cd00950">
    <property type="entry name" value="DHDPS"/>
    <property type="match status" value="1"/>
</dbReference>
<dbReference type="UniPathway" id="UPA00034">
    <property type="reaction ID" value="UER00017"/>
</dbReference>
<evidence type="ECO:0000256" key="15">
    <source>
        <dbReference type="PIRSR" id="PIRSR001365-2"/>
    </source>
</evidence>
<dbReference type="GeneID" id="303367582"/>
<dbReference type="SMART" id="SM01130">
    <property type="entry name" value="DHDPS"/>
    <property type="match status" value="1"/>
</dbReference>
<evidence type="ECO:0000256" key="13">
    <source>
        <dbReference type="PIRNR" id="PIRNR001365"/>
    </source>
</evidence>
<keyword evidence="10 12" id="KW-0704">Schiff base</keyword>
<dbReference type="HAMAP" id="MF_00418">
    <property type="entry name" value="DapA"/>
    <property type="match status" value="1"/>
</dbReference>
<dbReference type="AlphaFoldDB" id="A0A1T4NVP1"/>
<sequence length="304" mass="32312">MLKLQGAFTAMITPMKSDCSVDYEGFRKTVKFQLEQGIDGLVPLGTTAETPTLDERPGQEEDQLISIVMEEVRAFENATGKHIPVILGAGSNNTKDAVAYCERAKKAGADAALVVTPYYNKPSKEGIYQHFAAVSKVGIPIVVYNIAGRTGVNITTDTLARIAELPNIVGVKEASGNINQMMEVIATIKSKKPDFAVLSGDDALTLPLISVGGDGIISVVSNLAPAAVVEMAHKALEGDFDAARKAHYKLLPFFKAAFVDGNPTSIKYAMSVKGMPSGPCRLPLAEVNDGAKKVIEDALKECGL</sequence>
<dbReference type="EMBL" id="FUXC01000007">
    <property type="protein sequence ID" value="SJZ83207.1"/>
    <property type="molecule type" value="Genomic_DNA"/>
</dbReference>
<dbReference type="SUPFAM" id="SSF51569">
    <property type="entry name" value="Aldolase"/>
    <property type="match status" value="1"/>
</dbReference>
<dbReference type="InterPro" id="IPR005263">
    <property type="entry name" value="DapA"/>
</dbReference>
<comment type="subunit">
    <text evidence="12">Homotetramer; dimer of dimers.</text>
</comment>
<dbReference type="OrthoDB" id="9782828at2"/>
<dbReference type="GO" id="GO:0009089">
    <property type="term" value="P:lysine biosynthetic process via diaminopimelate"/>
    <property type="evidence" value="ECO:0007669"/>
    <property type="project" value="UniProtKB-UniRule"/>
</dbReference>
<feature type="binding site" evidence="12 15">
    <location>
        <position position="217"/>
    </location>
    <ligand>
        <name>pyruvate</name>
        <dbReference type="ChEBI" id="CHEBI:15361"/>
    </ligand>
</feature>
<evidence type="ECO:0000256" key="6">
    <source>
        <dbReference type="ARBA" id="ARBA00022605"/>
    </source>
</evidence>
<comment type="catalytic activity">
    <reaction evidence="11 12">
        <text>L-aspartate 4-semialdehyde + pyruvate = (2S,4S)-4-hydroxy-2,3,4,5-tetrahydrodipicolinate + H2O + H(+)</text>
        <dbReference type="Rhea" id="RHEA:34171"/>
        <dbReference type="ChEBI" id="CHEBI:15361"/>
        <dbReference type="ChEBI" id="CHEBI:15377"/>
        <dbReference type="ChEBI" id="CHEBI:15378"/>
        <dbReference type="ChEBI" id="CHEBI:67139"/>
        <dbReference type="ChEBI" id="CHEBI:537519"/>
        <dbReference type="EC" id="4.3.3.7"/>
    </reaction>
</comment>
<dbReference type="InterPro" id="IPR002220">
    <property type="entry name" value="DapA-like"/>
</dbReference>
<dbReference type="PANTHER" id="PTHR12128:SF66">
    <property type="entry name" value="4-HYDROXY-2-OXOGLUTARATE ALDOLASE, MITOCHONDRIAL"/>
    <property type="match status" value="1"/>
</dbReference>
<comment type="pathway">
    <text evidence="2 12">Amino-acid biosynthesis; L-lysine biosynthesis via DAP pathway; (S)-tetrahydrodipicolinate from L-aspartate: step 3/4.</text>
</comment>
<dbReference type="Gene3D" id="3.20.20.70">
    <property type="entry name" value="Aldolase class I"/>
    <property type="match status" value="1"/>
</dbReference>
<evidence type="ECO:0000256" key="10">
    <source>
        <dbReference type="ARBA" id="ARBA00023270"/>
    </source>
</evidence>
<keyword evidence="8 12" id="KW-0457">Lysine biosynthesis</keyword>
<dbReference type="InterPro" id="IPR013785">
    <property type="entry name" value="Aldolase_TIM"/>
</dbReference>
<organism evidence="16 17">
    <name type="scientific">Treponema berlinense</name>
    <dbReference type="NCBI Taxonomy" id="225004"/>
    <lineage>
        <taxon>Bacteria</taxon>
        <taxon>Pseudomonadati</taxon>
        <taxon>Spirochaetota</taxon>
        <taxon>Spirochaetia</taxon>
        <taxon>Spirochaetales</taxon>
        <taxon>Treponemataceae</taxon>
        <taxon>Treponema</taxon>
    </lineage>
</organism>
<keyword evidence="9 12" id="KW-0456">Lyase</keyword>
<evidence type="ECO:0000256" key="1">
    <source>
        <dbReference type="ARBA" id="ARBA00003294"/>
    </source>
</evidence>
<comment type="subcellular location">
    <subcellularLocation>
        <location evidence="12">Cytoplasm</location>
    </subcellularLocation>
</comment>
<evidence type="ECO:0000256" key="11">
    <source>
        <dbReference type="ARBA" id="ARBA00047836"/>
    </source>
</evidence>
<dbReference type="EC" id="4.3.3.7" evidence="4 12"/>
<dbReference type="GO" id="GO:0008840">
    <property type="term" value="F:4-hydroxy-tetrahydrodipicolinate synthase activity"/>
    <property type="evidence" value="ECO:0007669"/>
    <property type="project" value="UniProtKB-UniRule"/>
</dbReference>
<evidence type="ECO:0000256" key="12">
    <source>
        <dbReference type="HAMAP-Rule" id="MF_00418"/>
    </source>
</evidence>
<feature type="active site" description="Schiff-base intermediate with substrate" evidence="12 14">
    <location>
        <position position="172"/>
    </location>
</feature>
<feature type="binding site" evidence="12 15">
    <location>
        <position position="47"/>
    </location>
    <ligand>
        <name>pyruvate</name>
        <dbReference type="ChEBI" id="CHEBI:15361"/>
    </ligand>
</feature>
<evidence type="ECO:0000256" key="3">
    <source>
        <dbReference type="ARBA" id="ARBA00007592"/>
    </source>
</evidence>
<comment type="function">
    <text evidence="1 12">Catalyzes the condensation of (S)-aspartate-beta-semialdehyde [(S)-ASA] and pyruvate to 4-hydroxy-tetrahydrodipicolinate (HTPA).</text>
</comment>
<dbReference type="Pfam" id="PF00701">
    <property type="entry name" value="DHDPS"/>
    <property type="match status" value="1"/>
</dbReference>
<evidence type="ECO:0000256" key="4">
    <source>
        <dbReference type="ARBA" id="ARBA00012086"/>
    </source>
</evidence>
<comment type="caution">
    <text evidence="12">Was originally thought to be a dihydrodipicolinate synthase (DHDPS), catalyzing the condensation of (S)-aspartate-beta-semialdehyde [(S)-ASA] and pyruvate to dihydrodipicolinate (DHDP). However, it was shown in E.coli that the product of the enzymatic reaction is not dihydrodipicolinate but in fact (4S)-4-hydroxy-2,3,4,5-tetrahydro-(2S)-dipicolinic acid (HTPA), and that the consecutive dehydration reaction leading to DHDP is not spontaneous but catalyzed by DapB.</text>
</comment>
<feature type="site" description="Part of a proton relay during catalysis" evidence="12">
    <location>
        <position position="119"/>
    </location>
</feature>
<evidence type="ECO:0000256" key="7">
    <source>
        <dbReference type="ARBA" id="ARBA00022915"/>
    </source>
</evidence>
<evidence type="ECO:0000256" key="5">
    <source>
        <dbReference type="ARBA" id="ARBA00022490"/>
    </source>
</evidence>